<accession>A0ACA9QCN6</accession>
<proteinExistence type="predicted"/>
<gene>
    <name evidence="1" type="ORF">RPERSI_LOCUS13297</name>
</gene>
<evidence type="ECO:0000313" key="2">
    <source>
        <dbReference type="Proteomes" id="UP000789920"/>
    </source>
</evidence>
<keyword evidence="2" id="KW-1185">Reference proteome</keyword>
<comment type="caution">
    <text evidence="1">The sequence shown here is derived from an EMBL/GenBank/DDBJ whole genome shotgun (WGS) entry which is preliminary data.</text>
</comment>
<protein>
    <submittedName>
        <fullName evidence="1">32289_t:CDS:1</fullName>
    </submittedName>
</protein>
<sequence length="64" mass="7617">NYNNELYGYKNHNHELSLKEVEINSYLPEVSNLEYYRPKEHPPKQLKSSIESSFNKHTKLLVDP</sequence>
<dbReference type="Proteomes" id="UP000789920">
    <property type="component" value="Unassembled WGS sequence"/>
</dbReference>
<reference evidence="1" key="1">
    <citation type="submission" date="2021-06" db="EMBL/GenBank/DDBJ databases">
        <authorList>
            <person name="Kallberg Y."/>
            <person name="Tangrot J."/>
            <person name="Rosling A."/>
        </authorList>
    </citation>
    <scope>NUCLEOTIDE SEQUENCE</scope>
    <source>
        <strain evidence="1">MA461A</strain>
    </source>
</reference>
<name>A0ACA9QCN6_9GLOM</name>
<organism evidence="1 2">
    <name type="scientific">Racocetra persica</name>
    <dbReference type="NCBI Taxonomy" id="160502"/>
    <lineage>
        <taxon>Eukaryota</taxon>
        <taxon>Fungi</taxon>
        <taxon>Fungi incertae sedis</taxon>
        <taxon>Mucoromycota</taxon>
        <taxon>Glomeromycotina</taxon>
        <taxon>Glomeromycetes</taxon>
        <taxon>Diversisporales</taxon>
        <taxon>Gigasporaceae</taxon>
        <taxon>Racocetra</taxon>
    </lineage>
</organism>
<feature type="non-terminal residue" evidence="1">
    <location>
        <position position="1"/>
    </location>
</feature>
<evidence type="ECO:0000313" key="1">
    <source>
        <dbReference type="EMBL" id="CAG8742498.1"/>
    </source>
</evidence>
<dbReference type="EMBL" id="CAJVQC010029377">
    <property type="protein sequence ID" value="CAG8742498.1"/>
    <property type="molecule type" value="Genomic_DNA"/>
</dbReference>